<proteinExistence type="predicted"/>
<comment type="caution">
    <text evidence="1">The sequence shown here is derived from an EMBL/GenBank/DDBJ whole genome shotgun (WGS) entry which is preliminary data.</text>
</comment>
<name>A0AAD1YKZ5_9CLOT</name>
<dbReference type="RefSeq" id="WP_317086042.1">
    <property type="nucleotide sequence ID" value="NZ_CAMRXC010000022.1"/>
</dbReference>
<dbReference type="AlphaFoldDB" id="A0AAD1YKZ5"/>
<organism evidence="1 2">
    <name type="scientific">Clostridium neonatale</name>
    <dbReference type="NCBI Taxonomy" id="137838"/>
    <lineage>
        <taxon>Bacteria</taxon>
        <taxon>Bacillati</taxon>
        <taxon>Bacillota</taxon>
        <taxon>Clostridia</taxon>
        <taxon>Eubacteriales</taxon>
        <taxon>Clostridiaceae</taxon>
        <taxon>Clostridium</taxon>
    </lineage>
</organism>
<sequence length="43" mass="4978">MDDVGKNEDLSEAVCEAAFTVLFRKKSQKIISEIFLLNYIFNH</sequence>
<dbReference type="Proteomes" id="UP001189143">
    <property type="component" value="Unassembled WGS sequence"/>
</dbReference>
<reference evidence="1" key="1">
    <citation type="submission" date="2022-10" db="EMBL/GenBank/DDBJ databases">
        <authorList>
            <person name="Aires J."/>
            <person name="Mesa V."/>
        </authorList>
    </citation>
    <scope>NUCLEOTIDE SEQUENCE</scope>
    <source>
        <strain evidence="1">Clostridium neonatale JD116</strain>
    </source>
</reference>
<evidence type="ECO:0000313" key="2">
    <source>
        <dbReference type="Proteomes" id="UP001189143"/>
    </source>
</evidence>
<protein>
    <submittedName>
        <fullName evidence="1">Uncharacterized protein</fullName>
    </submittedName>
</protein>
<evidence type="ECO:0000313" key="1">
    <source>
        <dbReference type="EMBL" id="CAI3689716.1"/>
    </source>
</evidence>
<gene>
    <name evidence="1" type="ORF">CNEO2_830001</name>
</gene>
<accession>A0AAD1YKZ5</accession>
<dbReference type="EMBL" id="CAMTCP010000285">
    <property type="protein sequence ID" value="CAI3689716.1"/>
    <property type="molecule type" value="Genomic_DNA"/>
</dbReference>